<protein>
    <recommendedName>
        <fullName evidence="9">Acetate kinase</fullName>
        <ecNumber evidence="9">2.7.2.1</ecNumber>
    </recommendedName>
    <alternativeName>
        <fullName evidence="9">Acetokinase</fullName>
    </alternativeName>
</protein>
<dbReference type="PROSITE" id="PS01076">
    <property type="entry name" value="ACETATE_KINASE_2"/>
    <property type="match status" value="1"/>
</dbReference>
<comment type="subunit">
    <text evidence="9">Homodimer.</text>
</comment>
<gene>
    <name evidence="9" type="primary">ackA</name>
    <name evidence="11" type="ORF">CRV10_00445</name>
</gene>
<feature type="site" description="Transition state stabilizer" evidence="9">
    <location>
        <position position="182"/>
    </location>
</feature>
<comment type="catalytic activity">
    <reaction evidence="9">
        <text>acetate + ATP = acetyl phosphate + ADP</text>
        <dbReference type="Rhea" id="RHEA:11352"/>
        <dbReference type="ChEBI" id="CHEBI:22191"/>
        <dbReference type="ChEBI" id="CHEBI:30089"/>
        <dbReference type="ChEBI" id="CHEBI:30616"/>
        <dbReference type="ChEBI" id="CHEBI:456216"/>
        <dbReference type="EC" id="2.7.2.1"/>
    </reaction>
</comment>
<dbReference type="PIRSF" id="PIRSF000722">
    <property type="entry name" value="Acetate_prop_kin"/>
    <property type="match status" value="1"/>
</dbReference>
<sequence length="400" mass="45038">MSNKLILVLNCGSSSIKFTIISASTGNKYLTGIAEFNNLSKIKITWQSNDQKQEKTFDVNVQYEAILEFIISVILKQNKKIVDNIIAIGHRIVHGGKNIVQSVIINETIIQNIKKATAFAPLHIPAHLMGIDVIMQKFPHLCQKNVAVFDTTFHRTMPESSYLYALPYRFYRDYGIRRYGAHGISHCYVMQQSAKILKKRIKNINIITCHLGNGSSISAIRNGMCIDTSMGLTPLEGLVMGTRSGDIDPAIIFFMYNSLGMDIEEINKLLTTESGLLGLTEITSDCRYIEDNYTTKKEAKRAMDVFCHRVAKYIGSYSTLMNGRLDALIFTGGIGENSAMVRNFVLKKLKMLNFKIDNDLNLINRFGKTGFINRKNFCPILVIPTNEELIIAKETLNLIQ</sequence>
<dbReference type="GO" id="GO:0005829">
    <property type="term" value="C:cytosol"/>
    <property type="evidence" value="ECO:0007669"/>
    <property type="project" value="TreeGrafter"/>
</dbReference>
<evidence type="ECO:0000313" key="12">
    <source>
        <dbReference type="Proteomes" id="UP000296144"/>
    </source>
</evidence>
<comment type="subcellular location">
    <subcellularLocation>
        <location evidence="9">Cytoplasm</location>
    </subcellularLocation>
</comment>
<dbReference type="FunFam" id="3.30.420.40:FF:000042">
    <property type="entry name" value="Acetate kinase"/>
    <property type="match status" value="1"/>
</dbReference>
<evidence type="ECO:0000313" key="11">
    <source>
        <dbReference type="EMBL" id="PPI86716.1"/>
    </source>
</evidence>
<dbReference type="PROSITE" id="PS01075">
    <property type="entry name" value="ACETATE_KINASE_1"/>
    <property type="match status" value="1"/>
</dbReference>
<evidence type="ECO:0000256" key="10">
    <source>
        <dbReference type="RuleBase" id="RU003835"/>
    </source>
</evidence>
<dbReference type="GO" id="GO:0006083">
    <property type="term" value="P:acetate metabolic process"/>
    <property type="evidence" value="ECO:0007669"/>
    <property type="project" value="TreeGrafter"/>
</dbReference>
<feature type="binding site" evidence="9">
    <location>
        <position position="10"/>
    </location>
    <ligand>
        <name>Mg(2+)</name>
        <dbReference type="ChEBI" id="CHEBI:18420"/>
    </ligand>
</feature>
<dbReference type="Pfam" id="PF00871">
    <property type="entry name" value="Acetate_kinase"/>
    <property type="match status" value="1"/>
</dbReference>
<evidence type="ECO:0000256" key="2">
    <source>
        <dbReference type="ARBA" id="ARBA00022490"/>
    </source>
</evidence>
<dbReference type="Gene3D" id="3.30.420.40">
    <property type="match status" value="2"/>
</dbReference>
<dbReference type="UniPathway" id="UPA00340">
    <property type="reaction ID" value="UER00458"/>
</dbReference>
<proteinExistence type="inferred from homology"/>
<dbReference type="SUPFAM" id="SSF53067">
    <property type="entry name" value="Actin-like ATPase domain"/>
    <property type="match status" value="2"/>
</dbReference>
<evidence type="ECO:0000256" key="4">
    <source>
        <dbReference type="ARBA" id="ARBA00022723"/>
    </source>
</evidence>
<evidence type="ECO:0000256" key="5">
    <source>
        <dbReference type="ARBA" id="ARBA00022741"/>
    </source>
</evidence>
<keyword evidence="8 9" id="KW-0460">Magnesium</keyword>
<comment type="function">
    <text evidence="9">Catalyzes the formation of acetyl phosphate from acetate and ATP. Can also catalyze the reverse reaction.</text>
</comment>
<feature type="binding site" evidence="9">
    <location>
        <begin position="210"/>
        <end position="214"/>
    </location>
    <ligand>
        <name>ATP</name>
        <dbReference type="ChEBI" id="CHEBI:30616"/>
    </ligand>
</feature>
<dbReference type="OrthoDB" id="9802453at2"/>
<dbReference type="PRINTS" id="PR00471">
    <property type="entry name" value="ACETATEKNASE"/>
</dbReference>
<keyword evidence="4 9" id="KW-0479">Metal-binding</keyword>
<keyword evidence="6 9" id="KW-0418">Kinase</keyword>
<evidence type="ECO:0000256" key="9">
    <source>
        <dbReference type="HAMAP-Rule" id="MF_00020"/>
    </source>
</evidence>
<dbReference type="CDD" id="cd24010">
    <property type="entry name" value="ASKHA_NBD_AcK_PK"/>
    <property type="match status" value="1"/>
</dbReference>
<dbReference type="EC" id="2.7.2.1" evidence="9"/>
<dbReference type="AlphaFoldDB" id="A0A2P5SWM5"/>
<keyword evidence="3 9" id="KW-0808">Transferase</keyword>
<dbReference type="GO" id="GO:0008776">
    <property type="term" value="F:acetate kinase activity"/>
    <property type="evidence" value="ECO:0007669"/>
    <property type="project" value="UniProtKB-UniRule"/>
</dbReference>
<accession>A0A2P5SWM5</accession>
<evidence type="ECO:0000256" key="7">
    <source>
        <dbReference type="ARBA" id="ARBA00022840"/>
    </source>
</evidence>
<evidence type="ECO:0000256" key="3">
    <source>
        <dbReference type="ARBA" id="ARBA00022679"/>
    </source>
</evidence>
<keyword evidence="2 9" id="KW-0963">Cytoplasm</keyword>
<keyword evidence="5 9" id="KW-0547">Nucleotide-binding</keyword>
<feature type="site" description="Transition state stabilizer" evidence="9">
    <location>
        <position position="243"/>
    </location>
</feature>
<dbReference type="PANTHER" id="PTHR21060">
    <property type="entry name" value="ACETATE KINASE"/>
    <property type="match status" value="1"/>
</dbReference>
<evidence type="ECO:0000256" key="1">
    <source>
        <dbReference type="ARBA" id="ARBA00008748"/>
    </source>
</evidence>
<evidence type="ECO:0000256" key="6">
    <source>
        <dbReference type="ARBA" id="ARBA00022777"/>
    </source>
</evidence>
<comment type="similarity">
    <text evidence="1 9 10">Belongs to the acetokinase family.</text>
</comment>
<keyword evidence="7 9" id="KW-0067">ATP-binding</keyword>
<dbReference type="InterPro" id="IPR000890">
    <property type="entry name" value="Aliphatic_acid_kin_short-chain"/>
</dbReference>
<evidence type="ECO:0000256" key="8">
    <source>
        <dbReference type="ARBA" id="ARBA00022842"/>
    </source>
</evidence>
<dbReference type="GO" id="GO:0000287">
    <property type="term" value="F:magnesium ion binding"/>
    <property type="evidence" value="ECO:0007669"/>
    <property type="project" value="UniProtKB-UniRule"/>
</dbReference>
<feature type="binding site" evidence="9">
    <location>
        <position position="387"/>
    </location>
    <ligand>
        <name>Mg(2+)</name>
        <dbReference type="ChEBI" id="CHEBI:18420"/>
    </ligand>
</feature>
<name>A0A2P5SWM5_9GAMM</name>
<dbReference type="InterPro" id="IPR043129">
    <property type="entry name" value="ATPase_NBD"/>
</dbReference>
<reference evidence="11 12" key="1">
    <citation type="journal article" date="2018" name="Genome Biol. Evol.">
        <title>Cladogenesis and Genomic Streamlining in Extracellular Endosymbionts of Tropical Stink Bugs.</title>
        <authorList>
            <person name="Otero-Bravo A."/>
            <person name="Goffredi S."/>
            <person name="Sabree Z.L."/>
        </authorList>
    </citation>
    <scope>NUCLEOTIDE SEQUENCE [LARGE SCALE GENOMIC DNA]</scope>
    <source>
        <strain evidence="11 12">SoEL</strain>
    </source>
</reference>
<dbReference type="HAMAP" id="MF_00020">
    <property type="entry name" value="Acetate_kinase"/>
    <property type="match status" value="1"/>
</dbReference>
<dbReference type="EMBL" id="PDKU01000001">
    <property type="protein sequence ID" value="PPI86716.1"/>
    <property type="molecule type" value="Genomic_DNA"/>
</dbReference>
<feature type="binding site" evidence="9">
    <location>
        <begin position="285"/>
        <end position="287"/>
    </location>
    <ligand>
        <name>ATP</name>
        <dbReference type="ChEBI" id="CHEBI:30616"/>
    </ligand>
</feature>
<dbReference type="InterPro" id="IPR023865">
    <property type="entry name" value="Aliphatic_acid_kinase_CS"/>
</dbReference>
<comment type="cofactor">
    <cofactor evidence="9">
        <name>Mg(2+)</name>
        <dbReference type="ChEBI" id="CHEBI:18420"/>
    </cofactor>
    <cofactor evidence="9">
        <name>Mn(2+)</name>
        <dbReference type="ChEBI" id="CHEBI:29035"/>
    </cofactor>
    <text evidence="9">Mg(2+). Can also accept Mn(2+).</text>
</comment>
<dbReference type="NCBIfam" id="TIGR00016">
    <property type="entry name" value="ackA"/>
    <property type="match status" value="1"/>
</dbReference>
<dbReference type="InterPro" id="IPR004372">
    <property type="entry name" value="Ac/propionate_kinase"/>
</dbReference>
<comment type="pathway">
    <text evidence="9">Metabolic intermediate biosynthesis; acetyl-CoA biosynthesis; acetyl-CoA from acetate: step 1/2.</text>
</comment>
<feature type="binding site" evidence="9">
    <location>
        <position position="17"/>
    </location>
    <ligand>
        <name>ATP</name>
        <dbReference type="ChEBI" id="CHEBI:30616"/>
    </ligand>
</feature>
<comment type="caution">
    <text evidence="11">The sequence shown here is derived from an EMBL/GenBank/DDBJ whole genome shotgun (WGS) entry which is preliminary data.</text>
</comment>
<dbReference type="Proteomes" id="UP000296144">
    <property type="component" value="Unassembled WGS sequence"/>
</dbReference>
<feature type="active site" description="Proton donor/acceptor" evidence="9">
    <location>
        <position position="150"/>
    </location>
</feature>
<feature type="binding site" evidence="9">
    <location>
        <begin position="333"/>
        <end position="337"/>
    </location>
    <ligand>
        <name>ATP</name>
        <dbReference type="ChEBI" id="CHEBI:30616"/>
    </ligand>
</feature>
<organism evidence="11 12">
    <name type="scientific">Candidatus Pantoea edessiphila</name>
    <dbReference type="NCBI Taxonomy" id="2044610"/>
    <lineage>
        <taxon>Bacteria</taxon>
        <taxon>Pseudomonadati</taxon>
        <taxon>Pseudomonadota</taxon>
        <taxon>Gammaproteobacteria</taxon>
        <taxon>Enterobacterales</taxon>
        <taxon>Erwiniaceae</taxon>
        <taxon>Pantoea</taxon>
    </lineage>
</organism>
<dbReference type="GO" id="GO:0006085">
    <property type="term" value="P:acetyl-CoA biosynthetic process"/>
    <property type="evidence" value="ECO:0007669"/>
    <property type="project" value="UniProtKB-UniRule"/>
</dbReference>
<dbReference type="GO" id="GO:0005524">
    <property type="term" value="F:ATP binding"/>
    <property type="evidence" value="ECO:0007669"/>
    <property type="project" value="UniProtKB-KW"/>
</dbReference>
<dbReference type="RefSeq" id="WP_136129879.1">
    <property type="nucleotide sequence ID" value="NZ_PDKU01000001.1"/>
</dbReference>
<dbReference type="PANTHER" id="PTHR21060:SF21">
    <property type="entry name" value="ACETATE KINASE"/>
    <property type="match status" value="1"/>
</dbReference>
<feature type="binding site" evidence="9">
    <location>
        <position position="91"/>
    </location>
    <ligand>
        <name>substrate</name>
    </ligand>
</feature>
<keyword evidence="12" id="KW-1185">Reference proteome</keyword>